<organism evidence="1 2">
    <name type="scientific">Lysinibacillus telephonicus</name>
    <dbReference type="NCBI Taxonomy" id="1714840"/>
    <lineage>
        <taxon>Bacteria</taxon>
        <taxon>Bacillati</taxon>
        <taxon>Bacillota</taxon>
        <taxon>Bacilli</taxon>
        <taxon>Bacillales</taxon>
        <taxon>Bacillaceae</taxon>
        <taxon>Lysinibacillus</taxon>
    </lineage>
</organism>
<dbReference type="EMBL" id="RXNR01000005">
    <property type="protein sequence ID" value="RTQ95621.1"/>
    <property type="molecule type" value="Genomic_DNA"/>
</dbReference>
<accession>A0A3S0JTY6</accession>
<dbReference type="OrthoDB" id="2453306at2"/>
<dbReference type="AlphaFoldDB" id="A0A3S0JTY6"/>
<dbReference type="Proteomes" id="UP000276349">
    <property type="component" value="Unassembled WGS sequence"/>
</dbReference>
<evidence type="ECO:0000313" key="2">
    <source>
        <dbReference type="Proteomes" id="UP000276349"/>
    </source>
</evidence>
<keyword evidence="2" id="KW-1185">Reference proteome</keyword>
<name>A0A3S0JTY6_9BACI</name>
<sequence length="108" mass="12471">MRKNIEVNIPEWFKQDELFVLNTVVDEENEAIGVLFASDNFEQTRPYNPVVRVYSIRLNNGQYELEREISAFSFKSKAEAIAFSKNVVSYSATELLLDIHKNQVKAVI</sequence>
<dbReference type="RefSeq" id="WP_126292788.1">
    <property type="nucleotide sequence ID" value="NZ_CP155468.1"/>
</dbReference>
<comment type="caution">
    <text evidence="1">The sequence shown here is derived from an EMBL/GenBank/DDBJ whole genome shotgun (WGS) entry which is preliminary data.</text>
</comment>
<gene>
    <name evidence="1" type="ORF">EKG35_02755</name>
</gene>
<proteinExistence type="predicted"/>
<evidence type="ECO:0000313" key="1">
    <source>
        <dbReference type="EMBL" id="RTQ95621.1"/>
    </source>
</evidence>
<protein>
    <submittedName>
        <fullName evidence="1">Uncharacterized protein</fullName>
    </submittedName>
</protein>
<reference evidence="1 2" key="1">
    <citation type="submission" date="2018-12" db="EMBL/GenBank/DDBJ databases">
        <authorList>
            <person name="Yu L."/>
        </authorList>
    </citation>
    <scope>NUCLEOTIDE SEQUENCE [LARGE SCALE GENOMIC DNA]</scope>
    <source>
        <strain evidence="1 2">S5H2222</strain>
    </source>
</reference>